<dbReference type="AlphaFoldDB" id="E8QXQ6"/>
<evidence type="ECO:0000313" key="2">
    <source>
        <dbReference type="Proteomes" id="UP000008631"/>
    </source>
</evidence>
<dbReference type="PANTHER" id="PTHR30267">
    <property type="entry name" value="PROTEIN KINASE PRKA"/>
    <property type="match status" value="1"/>
</dbReference>
<dbReference type="GO" id="GO:0004672">
    <property type="term" value="F:protein kinase activity"/>
    <property type="evidence" value="ECO:0007669"/>
    <property type="project" value="TreeGrafter"/>
</dbReference>
<keyword evidence="2" id="KW-1185">Reference proteome</keyword>
<dbReference type="Proteomes" id="UP000008631">
    <property type="component" value="Chromosome"/>
</dbReference>
<dbReference type="InParanoid" id="E8QXQ6"/>
<proteinExistence type="predicted"/>
<dbReference type="eggNOG" id="COG1239">
    <property type="taxonomic scope" value="Bacteria"/>
</dbReference>
<dbReference type="STRING" id="575540.Isop_3536"/>
<dbReference type="RefSeq" id="WP_013566381.1">
    <property type="nucleotide sequence ID" value="NC_014962.1"/>
</dbReference>
<protein>
    <submittedName>
        <fullName evidence="1">Magnesium protoporphyrin chelatase, putative</fullName>
    </submittedName>
</protein>
<dbReference type="SUPFAM" id="SSF52540">
    <property type="entry name" value="P-loop containing nucleoside triphosphate hydrolases"/>
    <property type="match status" value="1"/>
</dbReference>
<name>E8QXQ6_ISOPI</name>
<accession>E8QXQ6</accession>
<dbReference type="PANTHER" id="PTHR30267:SF2">
    <property type="entry name" value="PROTEIN PRKA"/>
    <property type="match status" value="1"/>
</dbReference>
<evidence type="ECO:0000313" key="1">
    <source>
        <dbReference type="EMBL" id="ADV64093.1"/>
    </source>
</evidence>
<reference evidence="1 2" key="2">
    <citation type="journal article" date="2011" name="Stand. Genomic Sci.">
        <title>Complete genome sequence of Isosphaera pallida type strain (IS1B).</title>
        <authorList>
            <consortium name="US DOE Joint Genome Institute (JGI-PGF)"/>
            <person name="Goker M."/>
            <person name="Cleland D."/>
            <person name="Saunders E."/>
            <person name="Lapidus A."/>
            <person name="Nolan M."/>
            <person name="Lucas S."/>
            <person name="Hammon N."/>
            <person name="Deshpande S."/>
            <person name="Cheng J.F."/>
            <person name="Tapia R."/>
            <person name="Han C."/>
            <person name="Goodwin L."/>
            <person name="Pitluck S."/>
            <person name="Liolios K."/>
            <person name="Pagani I."/>
            <person name="Ivanova N."/>
            <person name="Mavromatis K."/>
            <person name="Pati A."/>
            <person name="Chen A."/>
            <person name="Palaniappan K."/>
            <person name="Land M."/>
            <person name="Hauser L."/>
            <person name="Chang Y.J."/>
            <person name="Jeffries C.D."/>
            <person name="Detter J.C."/>
            <person name="Beck B."/>
            <person name="Woyke T."/>
            <person name="Bristow J."/>
            <person name="Eisen J.A."/>
            <person name="Markowitz V."/>
            <person name="Hugenholtz P."/>
            <person name="Kyrpides N.C."/>
            <person name="Klenk H.P."/>
        </authorList>
    </citation>
    <scope>NUCLEOTIDE SEQUENCE [LARGE SCALE GENOMIC DNA]</scope>
    <source>
        <strain evidence="2">ATCC 43644 / DSM 9630 / IS1B</strain>
    </source>
</reference>
<gene>
    <name evidence="1" type="ordered locus">Isop_3536</name>
</gene>
<reference key="1">
    <citation type="submission" date="2010-11" db="EMBL/GenBank/DDBJ databases">
        <title>The complete sequence of chromosome of Isophaera pallida ATCC 43644.</title>
        <authorList>
            <consortium name="US DOE Joint Genome Institute (JGI-PGF)"/>
            <person name="Lucas S."/>
            <person name="Copeland A."/>
            <person name="Lapidus A."/>
            <person name="Bruce D."/>
            <person name="Goodwin L."/>
            <person name="Pitluck S."/>
            <person name="Kyrpides N."/>
            <person name="Mavromatis K."/>
            <person name="Pagani I."/>
            <person name="Ivanova N."/>
            <person name="Saunders E."/>
            <person name="Brettin T."/>
            <person name="Detter J.C."/>
            <person name="Han C."/>
            <person name="Tapia R."/>
            <person name="Land M."/>
            <person name="Hauser L."/>
            <person name="Markowitz V."/>
            <person name="Cheng J.-F."/>
            <person name="Hugenholtz P."/>
            <person name="Woyke T."/>
            <person name="Wu D."/>
            <person name="Eisen J.A."/>
        </authorList>
    </citation>
    <scope>NUCLEOTIDE SEQUENCE</scope>
    <source>
        <strain>ATCC 43644</strain>
    </source>
</reference>
<dbReference type="EMBL" id="CP002353">
    <property type="protein sequence ID" value="ADV64093.1"/>
    <property type="molecule type" value="Genomic_DNA"/>
</dbReference>
<dbReference type="InterPro" id="IPR027417">
    <property type="entry name" value="P-loop_NTPase"/>
</dbReference>
<organism evidence="1 2">
    <name type="scientific">Isosphaera pallida (strain ATCC 43644 / DSM 9630 / IS1B)</name>
    <dbReference type="NCBI Taxonomy" id="575540"/>
    <lineage>
        <taxon>Bacteria</taxon>
        <taxon>Pseudomonadati</taxon>
        <taxon>Planctomycetota</taxon>
        <taxon>Planctomycetia</taxon>
        <taxon>Isosphaerales</taxon>
        <taxon>Isosphaeraceae</taxon>
        <taxon>Isosphaera</taxon>
    </lineage>
</organism>
<dbReference type="Gene3D" id="3.40.50.300">
    <property type="entry name" value="P-loop containing nucleotide triphosphate hydrolases"/>
    <property type="match status" value="1"/>
</dbReference>
<dbReference type="KEGG" id="ipa:Isop_3536"/>
<dbReference type="HOGENOM" id="CLU_043779_0_0_0"/>
<sequence>MTTEMASRFADRPRTLGQLKASGYQSRPVKEEMRTNLIAKLRRGEPLFPGIVGYEETVFPQIINGILSRHDLLFLGLRGQAKTRMLRRLVDLLDEAIPIVAGSEINDDPLRPLSAYARQLIRDHGDDTPIEWIGRDRRYLEKLATPDVSIADLIGEIDMIKVAEGRYLSNENVIHYGLIPRTNRGIFCVNELPDLAPRIQVGLFNVLEERDLQIRGFPIRLELDVCMVFSANPEDYTNRGRIVTPLKDRIGTVVRTHYPLTRELGIRINDENAYLDRPEGLALVIPPFIKELIEETSRLARTSPHVNQQSGVSTRMSIANLENIVSNAERRALVHHENVILPRPSDTNHLAPGSRGKLELLMTEDDTQEDLLILRLRDEALKVVFDQHISVKSLKPIVEWFDAGGTLELGDMVPSQEGAARIAQVPPLAQMVENLLERLIPEAVGRPSDQGGDAARVAVAELLLDGLHVHNRLNRSPKNSGQSYRS</sequence>